<dbReference type="GO" id="GO:0006006">
    <property type="term" value="P:glucose metabolic process"/>
    <property type="evidence" value="ECO:0007669"/>
    <property type="project" value="TreeGrafter"/>
</dbReference>
<evidence type="ECO:0000313" key="18">
    <source>
        <dbReference type="Proteomes" id="UP000076420"/>
    </source>
</evidence>
<dbReference type="VEuPathDB" id="VectorBase:BGLAX_036797"/>
<comment type="pathway">
    <text evidence="5 13">Carbohydrate metabolism; hexose metabolism.</text>
</comment>
<evidence type="ECO:0000256" key="15">
    <source>
        <dbReference type="PIRSR" id="PIRSR005096-2"/>
    </source>
</evidence>
<dbReference type="NCBIfam" id="NF008277">
    <property type="entry name" value="PRK11055.1"/>
    <property type="match status" value="1"/>
</dbReference>
<dbReference type="OrthoDB" id="274691at2759"/>
<dbReference type="AlphaFoldDB" id="A0A2C9JK14"/>
<dbReference type="PANTHER" id="PTHR10091">
    <property type="entry name" value="ALDOSE-1-EPIMERASE"/>
    <property type="match status" value="1"/>
</dbReference>
<evidence type="ECO:0000256" key="3">
    <source>
        <dbReference type="ARBA" id="ARBA00004496"/>
    </source>
</evidence>
<dbReference type="UniPathway" id="UPA00242"/>
<dbReference type="PANTHER" id="PTHR10091:SF0">
    <property type="entry name" value="GALACTOSE MUTAROTASE"/>
    <property type="match status" value="1"/>
</dbReference>
<dbReference type="PROSITE" id="PS00545">
    <property type="entry name" value="ALDOSE_1_EPIMERASE"/>
    <property type="match status" value="1"/>
</dbReference>
<dbReference type="InterPro" id="IPR015443">
    <property type="entry name" value="Aldose_1-epimerase"/>
</dbReference>
<comment type="function">
    <text evidence="12">Mutarotase that catalyzes the interconversion of beta-D-galactose and alpha-D-galactose during galactose metabolism. Beta-D-galactose is metabolized in the liver into glucose 1-phosphate, the primary metabolic fuel, by the action of four enzymes that constitute the Leloir pathway: GALM, GALK1 (galactokinase), GALT (galactose-1-phosphate uridylyltransferase) and GALE (UDP-galactose-4'-epimerase). Involved in the maintenance of the equilibrium between the beta- and alpha-anomers of galactose, therefore ensuring a sufficient supply of the alpha-anomer for GALK1. Also active on D-glucose although shows a preference for galactose over glucose.</text>
</comment>
<dbReference type="FunFam" id="2.70.98.10:FF:000003">
    <property type="entry name" value="Aldose 1-epimerase"/>
    <property type="match status" value="1"/>
</dbReference>
<evidence type="ECO:0000256" key="10">
    <source>
        <dbReference type="ARBA" id="ARBA00023235"/>
    </source>
</evidence>
<evidence type="ECO:0000256" key="16">
    <source>
        <dbReference type="PIRSR" id="PIRSR005096-3"/>
    </source>
</evidence>
<dbReference type="RefSeq" id="XP_013069783.2">
    <property type="nucleotide sequence ID" value="XM_013214329.2"/>
</dbReference>
<evidence type="ECO:0000256" key="12">
    <source>
        <dbReference type="ARBA" id="ARBA00045743"/>
    </source>
</evidence>
<dbReference type="Gene3D" id="2.70.98.10">
    <property type="match status" value="1"/>
</dbReference>
<dbReference type="InterPro" id="IPR018052">
    <property type="entry name" value="Ald1_epimerase_CS"/>
</dbReference>
<evidence type="ECO:0000256" key="8">
    <source>
        <dbReference type="ARBA" id="ARBA00022490"/>
    </source>
</evidence>
<evidence type="ECO:0000256" key="4">
    <source>
        <dbReference type="ARBA" id="ARBA00004947"/>
    </source>
</evidence>
<dbReference type="SUPFAM" id="SSF74650">
    <property type="entry name" value="Galactose mutarotase-like"/>
    <property type="match status" value="1"/>
</dbReference>
<evidence type="ECO:0000256" key="11">
    <source>
        <dbReference type="ARBA" id="ARBA00023277"/>
    </source>
</evidence>
<proteinExistence type="inferred from homology"/>
<keyword evidence="11 13" id="KW-0119">Carbohydrate metabolism</keyword>
<dbReference type="GO" id="GO:0004034">
    <property type="term" value="F:aldose 1-epimerase activity"/>
    <property type="evidence" value="ECO:0007669"/>
    <property type="project" value="UniProtKB-EC"/>
</dbReference>
<dbReference type="InterPro" id="IPR014718">
    <property type="entry name" value="GH-type_carb-bd"/>
</dbReference>
<organism evidence="17 18">
    <name type="scientific">Biomphalaria glabrata</name>
    <name type="common">Bloodfluke planorb</name>
    <name type="synonym">Freshwater snail</name>
    <dbReference type="NCBI Taxonomy" id="6526"/>
    <lineage>
        <taxon>Eukaryota</taxon>
        <taxon>Metazoa</taxon>
        <taxon>Spiralia</taxon>
        <taxon>Lophotrochozoa</taxon>
        <taxon>Mollusca</taxon>
        <taxon>Gastropoda</taxon>
        <taxon>Heterobranchia</taxon>
        <taxon>Euthyneura</taxon>
        <taxon>Panpulmonata</taxon>
        <taxon>Hygrophila</taxon>
        <taxon>Lymnaeoidea</taxon>
        <taxon>Planorbidae</taxon>
        <taxon>Biomphalaria</taxon>
    </lineage>
</organism>
<evidence type="ECO:0000256" key="2">
    <source>
        <dbReference type="ARBA" id="ARBA00001712"/>
    </source>
</evidence>
<dbReference type="UniPathway" id="UPA00214"/>
<accession>A0A2C9JK14</accession>
<keyword evidence="8" id="KW-0963">Cytoplasm</keyword>
<dbReference type="CDD" id="cd09019">
    <property type="entry name" value="galactose_mutarotase_like"/>
    <property type="match status" value="1"/>
</dbReference>
<protein>
    <recommendedName>
        <fullName evidence="13">Aldose 1-epimerase</fullName>
        <ecNumber evidence="13">5.1.3.3</ecNumber>
    </recommendedName>
</protein>
<feature type="active site" description="Proton acceptor" evidence="14">
    <location>
        <position position="311"/>
    </location>
</feature>
<name>A0A2C9JK14_BIOGL</name>
<evidence type="ECO:0000256" key="7">
    <source>
        <dbReference type="ARBA" id="ARBA00011245"/>
    </source>
</evidence>
<dbReference type="Pfam" id="PF01263">
    <property type="entry name" value="Aldose_epim"/>
    <property type="match status" value="1"/>
</dbReference>
<gene>
    <name evidence="17" type="primary">106057218</name>
</gene>
<dbReference type="PIRSF" id="PIRSF005096">
    <property type="entry name" value="GALM"/>
    <property type="match status" value="1"/>
</dbReference>
<evidence type="ECO:0000256" key="14">
    <source>
        <dbReference type="PIRSR" id="PIRSR005096-1"/>
    </source>
</evidence>
<dbReference type="STRING" id="6526.A0A2C9JK14"/>
<feature type="binding site" evidence="16">
    <location>
        <begin position="180"/>
        <end position="182"/>
    </location>
    <ligand>
        <name>beta-D-galactose</name>
        <dbReference type="ChEBI" id="CHEBI:27667"/>
    </ligand>
</feature>
<comment type="subcellular location">
    <subcellularLocation>
        <location evidence="3">Cytoplasm</location>
    </subcellularLocation>
</comment>
<dbReference type="InterPro" id="IPR008183">
    <property type="entry name" value="Aldose_1/G6P_1-epimerase"/>
</dbReference>
<dbReference type="GO" id="GO:0033499">
    <property type="term" value="P:galactose catabolic process via UDP-galactose, Leloir pathway"/>
    <property type="evidence" value="ECO:0007669"/>
    <property type="project" value="TreeGrafter"/>
</dbReference>
<sequence length="346" mass="38079">MASVTKITKEDFGQTQDGKKVTRYTLTNSSGANVKILDLGGIVNEINVPDKDGKLGDVTLGFDQVKDYEEKPGYIGALIGRVANRIAGGQFTLDGQTYNLFINNGKNSLHGGKIGFNKKIWDVIEQNGSLVLRYVSPDGEENYPGELSVTVTYSFSEDNKLTIEYSASTDKATPVNLTNHAYFNLAGHGTGHIKDHVVTLHAKHYLPLDENMIPTGEIRPVAGTEYDLTSPVRLGDLLDKVPSGMGFDNNFCLDNNEKLDMVTRVDHLPSGRYLEVCTDEPGMQFYTAYWLADMTGKGGAGYGRFCAFCLEAQHYPDSVNKPEFPSTILRPGQLYTQTTSYKFGLL</sequence>
<evidence type="ECO:0000256" key="9">
    <source>
        <dbReference type="ARBA" id="ARBA00022553"/>
    </source>
</evidence>
<evidence type="ECO:0000313" key="17">
    <source>
        <dbReference type="EnsemblMetazoa" id="BGLB003596-PB"/>
    </source>
</evidence>
<keyword evidence="9" id="KW-0597">Phosphoprotein</keyword>
<evidence type="ECO:0000256" key="13">
    <source>
        <dbReference type="PIRNR" id="PIRNR005096"/>
    </source>
</evidence>
<dbReference type="VEuPathDB" id="VectorBase:BGLB003596"/>
<comment type="catalytic activity">
    <reaction evidence="2">
        <text>alpha-D-galactose = beta-D-galactose</text>
        <dbReference type="Rhea" id="RHEA:28675"/>
        <dbReference type="ChEBI" id="CHEBI:27667"/>
        <dbReference type="ChEBI" id="CHEBI:28061"/>
        <dbReference type="EC" id="5.1.3.3"/>
    </reaction>
    <physiologicalReaction direction="right-to-left" evidence="2">
        <dbReference type="Rhea" id="RHEA:28677"/>
    </physiologicalReaction>
</comment>
<dbReference type="KEGG" id="bgt:106057218"/>
<dbReference type="InterPro" id="IPR011013">
    <property type="entry name" value="Gal_mutarotase_sf_dom"/>
</dbReference>
<keyword evidence="10 13" id="KW-0413">Isomerase</keyword>
<dbReference type="InterPro" id="IPR047215">
    <property type="entry name" value="Galactose_mutarotase-like"/>
</dbReference>
<comment type="similarity">
    <text evidence="6 13">Belongs to the aldose epimerase family.</text>
</comment>
<feature type="binding site" evidence="16">
    <location>
        <begin position="84"/>
        <end position="85"/>
    </location>
    <ligand>
        <name>beta-D-galactose</name>
        <dbReference type="ChEBI" id="CHEBI:27667"/>
    </ligand>
</feature>
<dbReference type="EnsemblMetazoa" id="BGLB003596-RB">
    <property type="protein sequence ID" value="BGLB003596-PB"/>
    <property type="gene ID" value="BGLB003596"/>
</dbReference>
<evidence type="ECO:0000256" key="5">
    <source>
        <dbReference type="ARBA" id="ARBA00005028"/>
    </source>
</evidence>
<feature type="binding site" evidence="15">
    <location>
        <position position="248"/>
    </location>
    <ligand>
        <name>beta-D-galactose</name>
        <dbReference type="ChEBI" id="CHEBI:27667"/>
    </ligand>
</feature>
<reference evidence="17" key="1">
    <citation type="submission" date="2020-05" db="UniProtKB">
        <authorList>
            <consortium name="EnsemblMetazoa"/>
        </authorList>
    </citation>
    <scope>IDENTIFICATION</scope>
    <source>
        <strain evidence="17">BB02</strain>
    </source>
</reference>
<evidence type="ECO:0000256" key="1">
    <source>
        <dbReference type="ARBA" id="ARBA00001614"/>
    </source>
</evidence>
<dbReference type="GO" id="GO:0030246">
    <property type="term" value="F:carbohydrate binding"/>
    <property type="evidence" value="ECO:0007669"/>
    <property type="project" value="InterPro"/>
</dbReference>
<dbReference type="GO" id="GO:0005737">
    <property type="term" value="C:cytoplasm"/>
    <property type="evidence" value="ECO:0007669"/>
    <property type="project" value="UniProtKB-SubCell"/>
</dbReference>
<comment type="pathway">
    <text evidence="4">Carbohydrate metabolism; galactose metabolism.</text>
</comment>
<evidence type="ECO:0000256" key="6">
    <source>
        <dbReference type="ARBA" id="ARBA00006206"/>
    </source>
</evidence>
<dbReference type="Proteomes" id="UP000076420">
    <property type="component" value="Unassembled WGS sequence"/>
</dbReference>
<comment type="catalytic activity">
    <reaction evidence="1 13">
        <text>alpha-D-glucose = beta-D-glucose</text>
        <dbReference type="Rhea" id="RHEA:10264"/>
        <dbReference type="ChEBI" id="CHEBI:15903"/>
        <dbReference type="ChEBI" id="CHEBI:17925"/>
        <dbReference type="EC" id="5.1.3.3"/>
    </reaction>
</comment>
<dbReference type="EC" id="5.1.3.3" evidence="13"/>
<feature type="active site" description="Proton donor" evidence="14">
    <location>
        <position position="180"/>
    </location>
</feature>
<comment type="subunit">
    <text evidence="7">Monomer.</text>
</comment>